<organism evidence="2 3">
    <name type="scientific">Emergomyces pasteurianus Ep9510</name>
    <dbReference type="NCBI Taxonomy" id="1447872"/>
    <lineage>
        <taxon>Eukaryota</taxon>
        <taxon>Fungi</taxon>
        <taxon>Dikarya</taxon>
        <taxon>Ascomycota</taxon>
        <taxon>Pezizomycotina</taxon>
        <taxon>Eurotiomycetes</taxon>
        <taxon>Eurotiomycetidae</taxon>
        <taxon>Onygenales</taxon>
        <taxon>Ajellomycetaceae</taxon>
        <taxon>Emergomyces</taxon>
    </lineage>
</organism>
<dbReference type="AlphaFoldDB" id="A0A1J9PQA2"/>
<gene>
    <name evidence="2" type="ORF">AJ78_08794</name>
</gene>
<reference evidence="2 3" key="1">
    <citation type="submission" date="2015-07" db="EMBL/GenBank/DDBJ databases">
        <title>Emmonsia species relationships and genome sequence.</title>
        <authorList>
            <consortium name="The Broad Institute Genomics Platform"/>
            <person name="Cuomo C.A."/>
            <person name="Munoz J.F."/>
            <person name="Imamovic A."/>
            <person name="Priest M.E."/>
            <person name="Young S."/>
            <person name="Clay O.K."/>
            <person name="McEwen J.G."/>
        </authorList>
    </citation>
    <scope>NUCLEOTIDE SEQUENCE [LARGE SCALE GENOMIC DNA]</scope>
    <source>
        <strain evidence="2 3">UAMH 9510</strain>
    </source>
</reference>
<accession>A0A1J9PQA2</accession>
<evidence type="ECO:0000256" key="1">
    <source>
        <dbReference type="SAM" id="MobiDB-lite"/>
    </source>
</evidence>
<comment type="caution">
    <text evidence="2">The sequence shown here is derived from an EMBL/GenBank/DDBJ whole genome shotgun (WGS) entry which is preliminary data.</text>
</comment>
<protein>
    <submittedName>
        <fullName evidence="2">Uncharacterized protein</fullName>
    </submittedName>
</protein>
<evidence type="ECO:0000313" key="2">
    <source>
        <dbReference type="EMBL" id="OJD10027.1"/>
    </source>
</evidence>
<dbReference type="Proteomes" id="UP000182235">
    <property type="component" value="Unassembled WGS sequence"/>
</dbReference>
<dbReference type="VEuPathDB" id="FungiDB:AJ78_08794"/>
<feature type="region of interest" description="Disordered" evidence="1">
    <location>
        <begin position="1"/>
        <end position="33"/>
    </location>
</feature>
<dbReference type="EMBL" id="LGRN01000977">
    <property type="protein sequence ID" value="OJD10027.1"/>
    <property type="molecule type" value="Genomic_DNA"/>
</dbReference>
<sequence length="121" mass="13715">MSSDNYQVPDPSSSLELNATSCKHQTQSMPRSHGLSTVQMHYRQKDTLQHMLHSYFSDCHCKGVYLLIHEDNQYFTINFNMSDASNSHFPPSDKDIVSAMCTALERKNQTSFGCGLYLSTV</sequence>
<name>A0A1J9PQA2_9EURO</name>
<evidence type="ECO:0000313" key="3">
    <source>
        <dbReference type="Proteomes" id="UP000182235"/>
    </source>
</evidence>
<keyword evidence="3" id="KW-1185">Reference proteome</keyword>
<proteinExistence type="predicted"/>